<sequence>MADFTKEQVVKIMREERLVMMASLSESGKIQTHPMTPQEITDDADAWFFIALNSDQARQIKANREVNLAFAETGSWLSVSGTIEFVEDRAQAEKLWNKGMEAYFEGLNDPNLGLIRFNSESAQFWGTPGGKVMALAEIVKNRLTGADHDGTSDTVEL</sequence>
<gene>
    <name evidence="2" type="ORF">IDM48_00765</name>
</gene>
<evidence type="ECO:0000259" key="1">
    <source>
        <dbReference type="Pfam" id="PF16242"/>
    </source>
</evidence>
<dbReference type="EMBL" id="CP061538">
    <property type="protein sequence ID" value="QNV40028.1"/>
    <property type="molecule type" value="Genomic_DNA"/>
</dbReference>
<keyword evidence="3" id="KW-1185">Reference proteome</keyword>
<dbReference type="InterPro" id="IPR052917">
    <property type="entry name" value="Stress-Dev_Protein"/>
</dbReference>
<protein>
    <submittedName>
        <fullName evidence="2">Pyridoxamine 5'-phosphate oxidase family protein</fullName>
    </submittedName>
</protein>
<name>A0A7H2BK32_9MICC</name>
<evidence type="ECO:0000313" key="3">
    <source>
        <dbReference type="Proteomes" id="UP000516421"/>
    </source>
</evidence>
<evidence type="ECO:0000313" key="2">
    <source>
        <dbReference type="EMBL" id="QNV40028.1"/>
    </source>
</evidence>
<feature type="domain" description="General stress protein FMN-binding split barrel" evidence="1">
    <location>
        <begin position="6"/>
        <end position="149"/>
    </location>
</feature>
<dbReference type="PANTHER" id="PTHR34818:SF1">
    <property type="entry name" value="PROTEIN BLI-3"/>
    <property type="match status" value="1"/>
</dbReference>
<dbReference type="Pfam" id="PF16242">
    <property type="entry name" value="Pyrid_ox_like"/>
    <property type="match status" value="1"/>
</dbReference>
<dbReference type="PANTHER" id="PTHR34818">
    <property type="entry name" value="PROTEIN BLI-3"/>
    <property type="match status" value="1"/>
</dbReference>
<dbReference type="KEGG" id="rama:IDM48_00765"/>
<dbReference type="AlphaFoldDB" id="A0A7H2BK32"/>
<accession>A0A7H2BK32</accession>
<dbReference type="SUPFAM" id="SSF50475">
    <property type="entry name" value="FMN-binding split barrel"/>
    <property type="match status" value="1"/>
</dbReference>
<dbReference type="RefSeq" id="WP_190617610.1">
    <property type="nucleotide sequence ID" value="NZ_CP061538.1"/>
</dbReference>
<organism evidence="2 3">
    <name type="scientific">Rothia amarae</name>
    <dbReference type="NCBI Taxonomy" id="169480"/>
    <lineage>
        <taxon>Bacteria</taxon>
        <taxon>Bacillati</taxon>
        <taxon>Actinomycetota</taxon>
        <taxon>Actinomycetes</taxon>
        <taxon>Micrococcales</taxon>
        <taxon>Micrococcaceae</taxon>
        <taxon>Rothia</taxon>
    </lineage>
</organism>
<reference evidence="2 3" key="1">
    <citation type="submission" date="2020-09" db="EMBL/GenBank/DDBJ databases">
        <title>Investigation of environmental microbe.</title>
        <authorList>
            <person name="Ou Y."/>
            <person name="Kang Q."/>
        </authorList>
    </citation>
    <scope>NUCLEOTIDE SEQUENCE [LARGE SCALE GENOMIC DNA]</scope>
    <source>
        <strain evidence="2 3">KJZ-9</strain>
    </source>
</reference>
<proteinExistence type="predicted"/>
<dbReference type="Gene3D" id="2.30.110.10">
    <property type="entry name" value="Electron Transport, Fmn-binding Protein, Chain A"/>
    <property type="match status" value="1"/>
</dbReference>
<dbReference type="InterPro" id="IPR012349">
    <property type="entry name" value="Split_barrel_FMN-bd"/>
</dbReference>
<dbReference type="InterPro" id="IPR038725">
    <property type="entry name" value="YdaG_split_barrel_FMN-bd"/>
</dbReference>
<dbReference type="Proteomes" id="UP000516421">
    <property type="component" value="Chromosome"/>
</dbReference>